<dbReference type="PANTHER" id="PTHR37937:SF1">
    <property type="entry name" value="CONJUGATIVE TRANSFER: DNA TRANSPORT"/>
    <property type="match status" value="1"/>
</dbReference>
<keyword evidence="3" id="KW-1003">Cell membrane</keyword>
<evidence type="ECO:0000256" key="4">
    <source>
        <dbReference type="ARBA" id="ARBA00022692"/>
    </source>
</evidence>
<protein>
    <submittedName>
        <fullName evidence="8">VirD4-like conjugal transfer protein, CD1115 family</fullName>
    </submittedName>
</protein>
<comment type="subcellular location">
    <subcellularLocation>
        <location evidence="1">Cell membrane</location>
        <topology evidence="1">Multi-pass membrane protein</topology>
    </subcellularLocation>
</comment>
<dbReference type="Proteomes" id="UP001623660">
    <property type="component" value="Unassembled WGS sequence"/>
</dbReference>
<comment type="caution">
    <text evidence="8">The sequence shown here is derived from an EMBL/GenBank/DDBJ whole genome shotgun (WGS) entry which is preliminary data.</text>
</comment>
<evidence type="ECO:0000256" key="1">
    <source>
        <dbReference type="ARBA" id="ARBA00004651"/>
    </source>
</evidence>
<feature type="region of interest" description="Disordered" evidence="7">
    <location>
        <begin position="378"/>
        <end position="399"/>
    </location>
</feature>
<comment type="similarity">
    <text evidence="2">Belongs to the VirD4/TraG family.</text>
</comment>
<evidence type="ECO:0000256" key="6">
    <source>
        <dbReference type="ARBA" id="ARBA00023136"/>
    </source>
</evidence>
<sequence length="538" mass="61564">MKIMSKKKQRKSSNGIVLGIKDNMALVQPTNSTLPNRNCFVVGGPGSLKTQSYVITNVLNERECSIVVTDPKIEVYEMTAKVKELEGYEVHVVNFADMAVSDHYNPFDYVRKDRDATTVANAIVAAKNDPKRKDMWYNAQLGLLKALILYSIHEMPVEKRNMAGVLDFLQEFDPEQNEDGVSSLDEQFLKLGKKHPARRAYELGFKKSQKETRASILISLLTTIGDYVDQEVADFTANSDFFLRDIGKRKIALYVMIPVMDSTWEGLINLFFTQMFQELYILGNENNTKLPRPVIFHLDEFPSLGRFSEYEKFLATCRGYGIACCTILQNITQLQERYGREQAESILGNCGIKLCLGNVNNTTSKYFSELAGKTTVKVETSSKSTSKGNKSDSSSSSQNFSYTGRNLINADEIEHMDRDESLLIITGKYPIKLKKAKQFEIFPGITEKYRTKQKDYNRYTTDEVIEFREAQKVQYEAYINSDEKKQEVKEQEQKIHDDKVKNVDKKDKEDIEELENLLLGIDEEDMEELENLEDNLEV</sequence>
<evidence type="ECO:0000256" key="2">
    <source>
        <dbReference type="ARBA" id="ARBA00008806"/>
    </source>
</evidence>
<dbReference type="Gene3D" id="3.40.50.300">
    <property type="entry name" value="P-loop containing nucleotide triphosphate hydrolases"/>
    <property type="match status" value="1"/>
</dbReference>
<dbReference type="Pfam" id="PF02534">
    <property type="entry name" value="T4SS-DNA_transf"/>
    <property type="match status" value="1"/>
</dbReference>
<feature type="compositionally biased region" description="Low complexity" evidence="7">
    <location>
        <begin position="378"/>
        <end position="397"/>
    </location>
</feature>
<evidence type="ECO:0000256" key="5">
    <source>
        <dbReference type="ARBA" id="ARBA00022989"/>
    </source>
</evidence>
<evidence type="ECO:0000256" key="3">
    <source>
        <dbReference type="ARBA" id="ARBA00022475"/>
    </source>
</evidence>
<proteinExistence type="inferred from homology"/>
<dbReference type="NCBIfam" id="NF045973">
    <property type="entry name" value="conju_CD1115"/>
    <property type="match status" value="1"/>
</dbReference>
<evidence type="ECO:0000313" key="8">
    <source>
        <dbReference type="EMBL" id="MFL0198047.1"/>
    </source>
</evidence>
<gene>
    <name evidence="8" type="ORF">ACJDU8_21135</name>
</gene>
<dbReference type="PANTHER" id="PTHR37937">
    <property type="entry name" value="CONJUGATIVE TRANSFER: DNA TRANSPORT"/>
    <property type="match status" value="1"/>
</dbReference>
<dbReference type="InterPro" id="IPR027417">
    <property type="entry name" value="P-loop_NTPase"/>
</dbReference>
<evidence type="ECO:0000313" key="9">
    <source>
        <dbReference type="Proteomes" id="UP001623660"/>
    </source>
</evidence>
<keyword evidence="6" id="KW-0472">Membrane</keyword>
<organism evidence="8 9">
    <name type="scientific">Candidatus Clostridium eludens</name>
    <dbReference type="NCBI Taxonomy" id="3381663"/>
    <lineage>
        <taxon>Bacteria</taxon>
        <taxon>Bacillati</taxon>
        <taxon>Bacillota</taxon>
        <taxon>Clostridia</taxon>
        <taxon>Eubacteriales</taxon>
        <taxon>Clostridiaceae</taxon>
        <taxon>Clostridium</taxon>
    </lineage>
</organism>
<reference evidence="8 9" key="1">
    <citation type="submission" date="2024-11" db="EMBL/GenBank/DDBJ databases">
        <authorList>
            <person name="Heng Y.C."/>
            <person name="Lim A.C.H."/>
            <person name="Lee J.K.Y."/>
            <person name="Kittelmann S."/>
        </authorList>
    </citation>
    <scope>NUCLEOTIDE SEQUENCE [LARGE SCALE GENOMIC DNA]</scope>
    <source>
        <strain evidence="8 9">WILCCON 0269</strain>
    </source>
</reference>
<accession>A0ABW8SQP1</accession>
<keyword evidence="9" id="KW-1185">Reference proteome</keyword>
<dbReference type="InterPro" id="IPR051539">
    <property type="entry name" value="T4SS-coupling_protein"/>
</dbReference>
<name>A0ABW8SQP1_9CLOT</name>
<dbReference type="RefSeq" id="WP_406794156.1">
    <property type="nucleotide sequence ID" value="NZ_JBJHZX010000045.1"/>
</dbReference>
<keyword evidence="5" id="KW-1133">Transmembrane helix</keyword>
<dbReference type="CDD" id="cd01127">
    <property type="entry name" value="TrwB_TraG_TraD_VirD4"/>
    <property type="match status" value="1"/>
</dbReference>
<dbReference type="EMBL" id="JBJHZX010000045">
    <property type="protein sequence ID" value="MFL0198047.1"/>
    <property type="molecule type" value="Genomic_DNA"/>
</dbReference>
<evidence type="ECO:0000256" key="7">
    <source>
        <dbReference type="SAM" id="MobiDB-lite"/>
    </source>
</evidence>
<dbReference type="SUPFAM" id="SSF52540">
    <property type="entry name" value="P-loop containing nucleoside triphosphate hydrolases"/>
    <property type="match status" value="1"/>
</dbReference>
<dbReference type="InterPro" id="IPR003688">
    <property type="entry name" value="TraG/VirD4"/>
</dbReference>
<keyword evidence="4" id="KW-0812">Transmembrane</keyword>